<evidence type="ECO:0000313" key="2">
    <source>
        <dbReference type="EMBL" id="CAP08170.1"/>
    </source>
</evidence>
<reference evidence="2 3" key="2">
    <citation type="journal article" date="2008" name="J. Virol.">
        <title>Laboratory strains of murine cytomegalovirus are genetically similar to but phenotypically distinct from wild strains of virus.</title>
        <authorList>
            <person name="Smith L.M."/>
            <person name="McWhorter A.R."/>
            <person name="Masters L.L."/>
            <person name="Shellam G.R."/>
            <person name="Redwood A.J."/>
        </authorList>
    </citation>
    <scope>NUCLEOTIDE SEQUENCE [LARGE SCALE GENOMIC DNA]</scope>
    <source>
        <strain evidence="2">K181</strain>
    </source>
</reference>
<gene>
    <name evidence="2" type="primary">m134</name>
</gene>
<proteinExistence type="predicted"/>
<dbReference type="Proteomes" id="UP000158680">
    <property type="component" value="Segment"/>
</dbReference>
<protein>
    <submittedName>
        <fullName evidence="2">M134 protein</fullName>
    </submittedName>
</protein>
<feature type="region of interest" description="Disordered" evidence="1">
    <location>
        <begin position="72"/>
        <end position="103"/>
    </location>
</feature>
<dbReference type="EMBL" id="AM886412">
    <property type="protein sequence ID" value="CAP08170.1"/>
    <property type="molecule type" value="Genomic_DNA"/>
</dbReference>
<name>A8E1P9_MUHVK</name>
<evidence type="ECO:0000313" key="3">
    <source>
        <dbReference type="Proteomes" id="UP000158680"/>
    </source>
</evidence>
<sequence length="192" mass="21092">MAVDVTNSRSIDTLVNLVQREGVRAHVFVPGGAPQKPRGDVVVVHPVVLYQIDATFDRELLVAARGLLPSAASHERGDRHHQYSGRQQHRSQGGAGQHDGLSGHGLRGRGTFCGVNSHASPRFSCPLSHRVLFCPTMSRGTGGSRSFLFPPALRNYKSLIQLVTRVQFDDQIDLPRWTRLQHCDSDERPAGS</sequence>
<feature type="compositionally biased region" description="Gly residues" evidence="1">
    <location>
        <begin position="93"/>
        <end position="103"/>
    </location>
</feature>
<reference evidence="2 3" key="1">
    <citation type="journal article" date="2005" name="J. Virol.">
        <title>Use of a murine cytomegalovirus K181-derived bacterial artificial chromosome as a vaccine vector for immunocontraception.</title>
        <authorList>
            <person name="Redwood A.J."/>
            <person name="Messerle M."/>
            <person name="Harvey N.L."/>
            <person name="Hardy C.M."/>
            <person name="Kozinowski U.H."/>
            <person name="Lawson M.A."/>
            <person name="Shellam G.R."/>
        </authorList>
    </citation>
    <scope>NUCLEOTIDE SEQUENCE [LARGE SCALE GENOMIC DNA]</scope>
    <source>
        <strain evidence="2">K181</strain>
    </source>
</reference>
<organismHost>
    <name type="scientific">Mus musculus</name>
    <name type="common">Mouse</name>
    <dbReference type="NCBI Taxonomy" id="10090"/>
</organismHost>
<accession>A8E1P9</accession>
<evidence type="ECO:0000256" key="1">
    <source>
        <dbReference type="SAM" id="MobiDB-lite"/>
    </source>
</evidence>
<organism evidence="2 3">
    <name type="scientific">Murid herpesvirus 1 (strain K181)</name>
    <name type="common">MuHV-1</name>
    <name type="synonym">Mouse cytomegalovirus</name>
    <dbReference type="NCBI Taxonomy" id="69156"/>
    <lineage>
        <taxon>Viruses</taxon>
        <taxon>Duplodnaviria</taxon>
        <taxon>Heunggongvirae</taxon>
        <taxon>Peploviricota</taxon>
        <taxon>Herviviricetes</taxon>
        <taxon>Herpesvirales</taxon>
        <taxon>Orthoherpesviridae</taxon>
        <taxon>Betaherpesvirinae</taxon>
        <taxon>Muromegalovirus</taxon>
        <taxon>Muromegalovirus muridbeta1</taxon>
        <taxon>Murid herpesvirus 1</taxon>
    </lineage>
</organism>